<evidence type="ECO:0000313" key="3">
    <source>
        <dbReference type="Proteomes" id="UP001589716"/>
    </source>
</evidence>
<proteinExistence type="predicted"/>
<keyword evidence="3" id="KW-1185">Reference proteome</keyword>
<dbReference type="RefSeq" id="WP_345483848.1">
    <property type="nucleotide sequence ID" value="NZ_BAAAWU010000001.1"/>
</dbReference>
<evidence type="ECO:0000256" key="1">
    <source>
        <dbReference type="SAM" id="MobiDB-lite"/>
    </source>
</evidence>
<feature type="region of interest" description="Disordered" evidence="1">
    <location>
        <begin position="340"/>
        <end position="386"/>
    </location>
</feature>
<dbReference type="InterPro" id="IPR045652">
    <property type="entry name" value="DUF6397"/>
</dbReference>
<evidence type="ECO:0000313" key="2">
    <source>
        <dbReference type="EMBL" id="MFB9558130.1"/>
    </source>
</evidence>
<dbReference type="Proteomes" id="UP001589716">
    <property type="component" value="Unassembled WGS sequence"/>
</dbReference>
<feature type="compositionally biased region" description="Basic and acidic residues" evidence="1">
    <location>
        <begin position="372"/>
        <end position="386"/>
    </location>
</feature>
<feature type="region of interest" description="Disordered" evidence="1">
    <location>
        <begin position="47"/>
        <end position="67"/>
    </location>
</feature>
<sequence>MTTHGTAEKTATDDGGTVTSGRAARELALTRDEFQLAVHLGIVRTVPGPAPGPGAGPGTAPGRGAGPGTVDVLGAAARRRVARSEIARLRAAPDFPDGLRERVRAVGATEGARLLSVTRDRFARLARTGHFSPVRFYVNRYRTVVWLYPAAELSEFALTHPGLLSGRLPLDVRTRSDGGEDWRPRNWRARRLGILLRADDDPWARTAAIASLLDPAHVAEVVDDPYERAYLDRFRPGPPGRRPNAPAAREIADRLLLADDPDEILWHRMSLTLALDEARADRQAPHPGTTTPPTGPLVPVTPPAGPLVPVAPFTPPRPPARLVPLRAEASVVRAEAVPVPAGEGRPAPWPGPAGHGRPVAVTRPPGRRIRRSLLDRLRRRKEAGSR</sequence>
<dbReference type="EMBL" id="JBHMCT010000020">
    <property type="protein sequence ID" value="MFB9558130.1"/>
    <property type="molecule type" value="Genomic_DNA"/>
</dbReference>
<name>A0ABV5QX73_9ACTN</name>
<protein>
    <submittedName>
        <fullName evidence="2">DUF6397 family protein</fullName>
    </submittedName>
</protein>
<reference evidence="2 3" key="1">
    <citation type="submission" date="2024-09" db="EMBL/GenBank/DDBJ databases">
        <authorList>
            <person name="Sun Q."/>
            <person name="Mori K."/>
        </authorList>
    </citation>
    <scope>NUCLEOTIDE SEQUENCE [LARGE SCALE GENOMIC DNA]</scope>
    <source>
        <strain evidence="2 3">JCM 4414</strain>
    </source>
</reference>
<accession>A0ABV5QX73</accession>
<feature type="compositionally biased region" description="Gly residues" evidence="1">
    <location>
        <begin position="55"/>
        <end position="67"/>
    </location>
</feature>
<dbReference type="Pfam" id="PF19934">
    <property type="entry name" value="DUF6397"/>
    <property type="match status" value="2"/>
</dbReference>
<gene>
    <name evidence="2" type="ORF">ACFFTP_28585</name>
</gene>
<organism evidence="2 3">
    <name type="scientific">Streptomyces roseoviridis</name>
    <dbReference type="NCBI Taxonomy" id="67361"/>
    <lineage>
        <taxon>Bacteria</taxon>
        <taxon>Bacillati</taxon>
        <taxon>Actinomycetota</taxon>
        <taxon>Actinomycetes</taxon>
        <taxon>Kitasatosporales</taxon>
        <taxon>Streptomycetaceae</taxon>
        <taxon>Streptomyces</taxon>
    </lineage>
</organism>
<comment type="caution">
    <text evidence="2">The sequence shown here is derived from an EMBL/GenBank/DDBJ whole genome shotgun (WGS) entry which is preliminary data.</text>
</comment>